<organism evidence="2 3">
    <name type="scientific">Adonisia turfae CCMR0081</name>
    <dbReference type="NCBI Taxonomy" id="2292702"/>
    <lineage>
        <taxon>Bacteria</taxon>
        <taxon>Bacillati</taxon>
        <taxon>Cyanobacteriota</taxon>
        <taxon>Adonisia</taxon>
        <taxon>Adonisia turfae</taxon>
    </lineage>
</organism>
<proteinExistence type="predicted"/>
<feature type="transmembrane region" description="Helical" evidence="1">
    <location>
        <begin position="108"/>
        <end position="129"/>
    </location>
</feature>
<reference evidence="2 3" key="1">
    <citation type="journal article" date="2020" name="Microb. Ecol.">
        <title>Ecogenomics of the Marine Benthic Filamentous Cyanobacterium Adonisia.</title>
        <authorList>
            <person name="Walter J.M."/>
            <person name="Coutinho F.H."/>
            <person name="Leomil L."/>
            <person name="Hargreaves P.I."/>
            <person name="Campeao M.E."/>
            <person name="Vieira V.V."/>
            <person name="Silva B.S."/>
            <person name="Fistarol G.O."/>
            <person name="Salomon P.S."/>
            <person name="Sawabe T."/>
            <person name="Mino S."/>
            <person name="Hosokawa M."/>
            <person name="Miyashita H."/>
            <person name="Maruyama F."/>
            <person name="van Verk M.C."/>
            <person name="Dutilh B.E."/>
            <person name="Thompson C.C."/>
            <person name="Thompson F.L."/>
        </authorList>
    </citation>
    <scope>NUCLEOTIDE SEQUENCE [LARGE SCALE GENOMIC DNA]</scope>
    <source>
        <strain evidence="2 3">CCMR0081</strain>
    </source>
</reference>
<comment type="caution">
    <text evidence="2">The sequence shown here is derived from an EMBL/GenBank/DDBJ whole genome shotgun (WGS) entry which is preliminary data.</text>
</comment>
<gene>
    <name evidence="2" type="ORF">DXZ20_34590</name>
</gene>
<keyword evidence="1" id="KW-1133">Transmembrane helix</keyword>
<dbReference type="EMBL" id="QXHD01000004">
    <property type="protein sequence ID" value="NEZ60681.1"/>
    <property type="molecule type" value="Genomic_DNA"/>
</dbReference>
<feature type="transmembrane region" description="Helical" evidence="1">
    <location>
        <begin position="74"/>
        <end position="96"/>
    </location>
</feature>
<sequence>MVLAKSSIYLRLGLLGALCTPLLIVVLTSFGYEITLWGCPLNALVGIPCPTWGMTRAVFAIANRQWSAAIHYHLLAPLVVILWAVALVQVSIELWTKRLWSRWWRHRSLWSTGLILMFGYHGFRLYQLWMSGALATNMQQSFLSSLI</sequence>
<feature type="transmembrane region" description="Helical" evidence="1">
    <location>
        <begin position="12"/>
        <end position="32"/>
    </location>
</feature>
<dbReference type="Proteomes" id="UP000481033">
    <property type="component" value="Unassembled WGS sequence"/>
</dbReference>
<name>A0A6M0RY97_9CYAN</name>
<keyword evidence="3" id="KW-1185">Reference proteome</keyword>
<evidence type="ECO:0000313" key="2">
    <source>
        <dbReference type="EMBL" id="NEZ60681.1"/>
    </source>
</evidence>
<dbReference type="Pfam" id="PF10825">
    <property type="entry name" value="DUF2752"/>
    <property type="match status" value="1"/>
</dbReference>
<dbReference type="AlphaFoldDB" id="A0A6M0RY97"/>
<evidence type="ECO:0000256" key="1">
    <source>
        <dbReference type="SAM" id="Phobius"/>
    </source>
</evidence>
<dbReference type="InterPro" id="IPR021215">
    <property type="entry name" value="DUF2752"/>
</dbReference>
<keyword evidence="1" id="KW-0472">Membrane</keyword>
<evidence type="ECO:0000313" key="3">
    <source>
        <dbReference type="Proteomes" id="UP000481033"/>
    </source>
</evidence>
<dbReference type="RefSeq" id="WP_163663864.1">
    <property type="nucleotide sequence ID" value="NZ_QXHD01000004.1"/>
</dbReference>
<accession>A0A6M0RY97</accession>
<keyword evidence="1" id="KW-0812">Transmembrane</keyword>
<protein>
    <submittedName>
        <fullName evidence="2">DUF2752 domain-containing protein</fullName>
    </submittedName>
</protein>